<dbReference type="KEGG" id="mrob:HH214_14445"/>
<protein>
    <submittedName>
        <fullName evidence="1">Uncharacterized protein</fullName>
    </submittedName>
</protein>
<name>A0A7L5E0T6_9SPHI</name>
<keyword evidence="2" id="KW-1185">Reference proteome</keyword>
<gene>
    <name evidence="1" type="ORF">HH214_14445</name>
</gene>
<reference evidence="1 2" key="1">
    <citation type="submission" date="2020-04" db="EMBL/GenBank/DDBJ databases">
        <title>Genome sequencing of novel species.</title>
        <authorList>
            <person name="Heo J."/>
            <person name="Kim S.-J."/>
            <person name="Kim J.-S."/>
            <person name="Hong S.-B."/>
            <person name="Kwon S.-W."/>
        </authorList>
    </citation>
    <scope>NUCLEOTIDE SEQUENCE [LARGE SCALE GENOMIC DNA]</scope>
    <source>
        <strain evidence="1 2">F39-2</strain>
    </source>
</reference>
<dbReference type="RefSeq" id="WP_169608773.1">
    <property type="nucleotide sequence ID" value="NZ_CP051682.1"/>
</dbReference>
<accession>A0A7L5E0T6</accession>
<evidence type="ECO:0000313" key="1">
    <source>
        <dbReference type="EMBL" id="QJD96982.1"/>
    </source>
</evidence>
<sequence length="125" mass="14824">MSVIAQLNRYEKKLMSFHQYSFNNYSALQLIVVNLKRLLDNKYMLKNKQWRLDLLCEIENEIEMLENLRYADDINEDFVTHVSNALAIVKSMKLHLPEYQAQMGRPSVNMMGLVKRLFCTNLEHI</sequence>
<dbReference type="EMBL" id="CP051682">
    <property type="protein sequence ID" value="QJD96982.1"/>
    <property type="molecule type" value="Genomic_DNA"/>
</dbReference>
<proteinExistence type="predicted"/>
<dbReference type="AlphaFoldDB" id="A0A7L5E0T6"/>
<dbReference type="Proteomes" id="UP000503278">
    <property type="component" value="Chromosome"/>
</dbReference>
<evidence type="ECO:0000313" key="2">
    <source>
        <dbReference type="Proteomes" id="UP000503278"/>
    </source>
</evidence>
<organism evidence="1 2">
    <name type="scientific">Mucilaginibacter robiniae</name>
    <dbReference type="NCBI Taxonomy" id="2728022"/>
    <lineage>
        <taxon>Bacteria</taxon>
        <taxon>Pseudomonadati</taxon>
        <taxon>Bacteroidota</taxon>
        <taxon>Sphingobacteriia</taxon>
        <taxon>Sphingobacteriales</taxon>
        <taxon>Sphingobacteriaceae</taxon>
        <taxon>Mucilaginibacter</taxon>
    </lineage>
</organism>